<dbReference type="SUPFAM" id="SSF52047">
    <property type="entry name" value="RNI-like"/>
    <property type="match status" value="1"/>
</dbReference>
<dbReference type="PROSITE" id="PS50135">
    <property type="entry name" value="ZF_ZZ_2"/>
    <property type="match status" value="1"/>
</dbReference>
<dbReference type="InterPro" id="IPR000433">
    <property type="entry name" value="Znf_ZZ"/>
</dbReference>
<dbReference type="InterPro" id="IPR043145">
    <property type="entry name" value="Znf_ZZ_sf"/>
</dbReference>
<name>A0AAD2FK89_9STRA</name>
<evidence type="ECO:0000256" key="4">
    <source>
        <dbReference type="PROSITE-ProRule" id="PRU00228"/>
    </source>
</evidence>
<keyword evidence="3" id="KW-0862">Zinc</keyword>
<dbReference type="SUPFAM" id="SSF57850">
    <property type="entry name" value="RING/U-box"/>
    <property type="match status" value="1"/>
</dbReference>
<comment type="caution">
    <text evidence="6">The sequence shown here is derived from an EMBL/GenBank/DDBJ whole genome shotgun (WGS) entry which is preliminary data.</text>
</comment>
<protein>
    <recommendedName>
        <fullName evidence="5">ZZ-type domain-containing protein</fullName>
    </recommendedName>
</protein>
<evidence type="ECO:0000256" key="2">
    <source>
        <dbReference type="ARBA" id="ARBA00022771"/>
    </source>
</evidence>
<proteinExistence type="predicted"/>
<evidence type="ECO:0000259" key="5">
    <source>
        <dbReference type="PROSITE" id="PS50135"/>
    </source>
</evidence>
<keyword evidence="2 4" id="KW-0863">Zinc-finger</keyword>
<evidence type="ECO:0000313" key="6">
    <source>
        <dbReference type="EMBL" id="CAJ1945504.1"/>
    </source>
</evidence>
<dbReference type="GO" id="GO:0008270">
    <property type="term" value="F:zinc ion binding"/>
    <property type="evidence" value="ECO:0007669"/>
    <property type="project" value="UniProtKB-KW"/>
</dbReference>
<keyword evidence="7" id="KW-1185">Reference proteome</keyword>
<sequence length="326" mass="37275">MTGGSHKGIYCDECGAYPIQGTRHKSLAIYDFDICSTCRFANYPCESKDFIAFDEPITSSEAACVGPQVVNRIDAQSAREAEEQLRKGRDAHVAFFGFFGNQAAEGDRQAVVDFINRNAHLTNIHIRLYSFQNHQDVFATITRGLLHNKSVKHLCFHLVPLHNQGSFLDPTPLKELIETNNTLQAMFITRAKYWPGATIEQDTAQLENEFASSLFESLKANRNLNSFRLETMCHLEDSTKHLAWDVVSQNSNLTRFYAKFKSQDDQLDMLLAFNQYQWMKRWTDTFATTPNRVEVVREILDSEQAQNATSLFHLLREFPEALRTMA</sequence>
<dbReference type="Proteomes" id="UP001295423">
    <property type="component" value="Unassembled WGS sequence"/>
</dbReference>
<keyword evidence="1" id="KW-0479">Metal-binding</keyword>
<evidence type="ECO:0000256" key="3">
    <source>
        <dbReference type="ARBA" id="ARBA00022833"/>
    </source>
</evidence>
<evidence type="ECO:0000256" key="1">
    <source>
        <dbReference type="ARBA" id="ARBA00022723"/>
    </source>
</evidence>
<accession>A0AAD2FK89</accession>
<reference evidence="6" key="1">
    <citation type="submission" date="2023-08" db="EMBL/GenBank/DDBJ databases">
        <authorList>
            <person name="Audoor S."/>
            <person name="Bilcke G."/>
        </authorList>
    </citation>
    <scope>NUCLEOTIDE SEQUENCE</scope>
</reference>
<gene>
    <name evidence="6" type="ORF">CYCCA115_LOCUS9648</name>
</gene>
<dbReference type="Gene3D" id="3.30.60.90">
    <property type="match status" value="1"/>
</dbReference>
<organism evidence="6 7">
    <name type="scientific">Cylindrotheca closterium</name>
    <dbReference type="NCBI Taxonomy" id="2856"/>
    <lineage>
        <taxon>Eukaryota</taxon>
        <taxon>Sar</taxon>
        <taxon>Stramenopiles</taxon>
        <taxon>Ochrophyta</taxon>
        <taxon>Bacillariophyta</taxon>
        <taxon>Bacillariophyceae</taxon>
        <taxon>Bacillariophycidae</taxon>
        <taxon>Bacillariales</taxon>
        <taxon>Bacillariaceae</taxon>
        <taxon>Cylindrotheca</taxon>
    </lineage>
</organism>
<dbReference type="Pfam" id="PF00569">
    <property type="entry name" value="ZZ"/>
    <property type="match status" value="1"/>
</dbReference>
<dbReference type="EMBL" id="CAKOGP040001446">
    <property type="protein sequence ID" value="CAJ1945504.1"/>
    <property type="molecule type" value="Genomic_DNA"/>
</dbReference>
<feature type="domain" description="ZZ-type" evidence="5">
    <location>
        <begin position="6"/>
        <end position="58"/>
    </location>
</feature>
<evidence type="ECO:0000313" key="7">
    <source>
        <dbReference type="Proteomes" id="UP001295423"/>
    </source>
</evidence>
<dbReference type="AlphaFoldDB" id="A0AAD2FK89"/>